<dbReference type="AlphaFoldDB" id="A0A4Y7QHY8"/>
<keyword evidence="3" id="KW-1185">Reference proteome</keyword>
<evidence type="ECO:0000259" key="1">
    <source>
        <dbReference type="Pfam" id="PF13391"/>
    </source>
</evidence>
<protein>
    <recommendedName>
        <fullName evidence="1">HNH nuclease domain-containing protein</fullName>
    </recommendedName>
</protein>
<dbReference type="STRING" id="50990.A0A4Y7QHY8"/>
<dbReference type="InterPro" id="IPR003615">
    <property type="entry name" value="HNH_nuc"/>
</dbReference>
<dbReference type="EMBL" id="ML170160">
    <property type="protein sequence ID" value="TDL26861.1"/>
    <property type="molecule type" value="Genomic_DNA"/>
</dbReference>
<dbReference type="Proteomes" id="UP000294933">
    <property type="component" value="Unassembled WGS sequence"/>
</dbReference>
<evidence type="ECO:0000313" key="3">
    <source>
        <dbReference type="Proteomes" id="UP000294933"/>
    </source>
</evidence>
<accession>A0A4Y7QHY8</accession>
<feature type="domain" description="HNH nuclease" evidence="1">
    <location>
        <begin position="49"/>
        <end position="145"/>
    </location>
</feature>
<sequence>MKAAGSCLTVESSNEKTPNIDDMAAYIQPTVRQQKLLRQYLMRRGNDRCVVTGGVHPDSVFWNDPYFNGMEAPLEASHILPYSLHDCNENDPQKFADAAATWDMIKNWTSTDILAIARNDINDASNAMMLNKTDHDNFGNFRWWFEPQGEPNTYVVKSRRRSSIEGRTVRFKDHSNKGIPLPSPEYLAIHAAFAKVFHASGAGVYIDRVFRDAEDMGVLSSDGLSDISTLLNSFQFTQQAAVH</sequence>
<gene>
    <name evidence="2" type="ORF">BD410DRAFT_472711</name>
</gene>
<evidence type="ECO:0000313" key="2">
    <source>
        <dbReference type="EMBL" id="TDL26861.1"/>
    </source>
</evidence>
<name>A0A4Y7QHY8_9AGAM</name>
<reference evidence="2 3" key="1">
    <citation type="submission" date="2018-06" db="EMBL/GenBank/DDBJ databases">
        <title>A transcriptomic atlas of mushroom development highlights an independent origin of complex multicellularity.</title>
        <authorList>
            <consortium name="DOE Joint Genome Institute"/>
            <person name="Krizsan K."/>
            <person name="Almasi E."/>
            <person name="Merenyi Z."/>
            <person name="Sahu N."/>
            <person name="Viragh M."/>
            <person name="Koszo T."/>
            <person name="Mondo S."/>
            <person name="Kiss B."/>
            <person name="Balint B."/>
            <person name="Kues U."/>
            <person name="Barry K."/>
            <person name="Hegedus J.C."/>
            <person name="Henrissat B."/>
            <person name="Johnson J."/>
            <person name="Lipzen A."/>
            <person name="Ohm R."/>
            <person name="Nagy I."/>
            <person name="Pangilinan J."/>
            <person name="Yan J."/>
            <person name="Xiong Y."/>
            <person name="Grigoriev I.V."/>
            <person name="Hibbett D.S."/>
            <person name="Nagy L.G."/>
        </authorList>
    </citation>
    <scope>NUCLEOTIDE SEQUENCE [LARGE SCALE GENOMIC DNA]</scope>
    <source>
        <strain evidence="2 3">SZMC22713</strain>
    </source>
</reference>
<dbReference type="OrthoDB" id="3163863at2759"/>
<dbReference type="VEuPathDB" id="FungiDB:BD410DRAFT_472711"/>
<dbReference type="Pfam" id="PF13391">
    <property type="entry name" value="HNH_2"/>
    <property type="match status" value="1"/>
</dbReference>
<proteinExistence type="predicted"/>
<organism evidence="2 3">
    <name type="scientific">Rickenella mellea</name>
    <dbReference type="NCBI Taxonomy" id="50990"/>
    <lineage>
        <taxon>Eukaryota</taxon>
        <taxon>Fungi</taxon>
        <taxon>Dikarya</taxon>
        <taxon>Basidiomycota</taxon>
        <taxon>Agaricomycotina</taxon>
        <taxon>Agaricomycetes</taxon>
        <taxon>Hymenochaetales</taxon>
        <taxon>Rickenellaceae</taxon>
        <taxon>Rickenella</taxon>
    </lineage>
</organism>